<feature type="coiled-coil region" evidence="1">
    <location>
        <begin position="181"/>
        <end position="208"/>
    </location>
</feature>
<dbReference type="InterPro" id="IPR047650">
    <property type="entry name" value="Transpos_IS110"/>
</dbReference>
<comment type="caution">
    <text evidence="4">The sequence shown here is derived from an EMBL/GenBank/DDBJ whole genome shotgun (WGS) entry which is preliminary data.</text>
</comment>
<dbReference type="GO" id="GO:0006313">
    <property type="term" value="P:DNA transposition"/>
    <property type="evidence" value="ECO:0007669"/>
    <property type="project" value="InterPro"/>
</dbReference>
<dbReference type="RefSeq" id="WP_126006135.1">
    <property type="nucleotide sequence ID" value="NZ_QQYZ01000034.1"/>
</dbReference>
<reference evidence="4 5" key="1">
    <citation type="submission" date="2018-07" db="EMBL/GenBank/DDBJ databases">
        <title>Genomic and Epidemiologic Investigation of an Indolent Hospital Outbreak.</title>
        <authorList>
            <person name="Johnson R.C."/>
            <person name="Deming C."/>
            <person name="Conlan S."/>
            <person name="Zellmer C.J."/>
            <person name="Michelin A.V."/>
            <person name="Lee-Lin S."/>
            <person name="Thomas P.J."/>
            <person name="Park M."/>
            <person name="Weingarten R.A."/>
            <person name="Less J."/>
            <person name="Dekker J.P."/>
            <person name="Frank K.M."/>
            <person name="Musser K.A."/>
            <person name="Mcquiston J.R."/>
            <person name="Henderson D.K."/>
            <person name="Lau A.F."/>
            <person name="Palmore T.N."/>
            <person name="Segre J.A."/>
        </authorList>
    </citation>
    <scope>NUCLEOTIDE SEQUENCE [LARGE SCALE GENOMIC DNA]</scope>
    <source>
        <strain evidence="4 5">SK-CDC1_0717</strain>
    </source>
</reference>
<protein>
    <submittedName>
        <fullName evidence="4">IS110 family transposase</fullName>
    </submittedName>
</protein>
<sequence length="338" mass="36951">MEQEVVTVGLDLAKNVFQVHAIGADGAVLIRRKLRRTEVIRFFAELPRCLVGMEACASAHHWARELMAIGHEVRLMPPAYIKPYVKRGKTDAADAEAICEAVTRPTMRFVAVKSVEQQAVLMLHKSRDLMVRQRTMLINALRGHLAEYGIVTGLGAAGVVASLKALHEEQDRFPAHARSALHGIAAQLRALASEIERLEAQILDWHRNDETSRRLATIPGIGPITASAIAAAVPDASLFRSGRQFAAWLGLTPRANSSGGKERLGGITKQGDGYLRRLLVVGSTAVMRMTRKSPARQPWMAGLLERKPTKIATVALANKTARIAWAVMTRKEVYAPAA</sequence>
<dbReference type="NCBIfam" id="NF033542">
    <property type="entry name" value="transpos_IS110"/>
    <property type="match status" value="1"/>
</dbReference>
<dbReference type="AlphaFoldDB" id="A0A430FY83"/>
<dbReference type="Proteomes" id="UP000287746">
    <property type="component" value="Unassembled WGS sequence"/>
</dbReference>
<dbReference type="EMBL" id="QQYZ01000034">
    <property type="protein sequence ID" value="RSY76630.1"/>
    <property type="molecule type" value="Genomic_DNA"/>
</dbReference>
<gene>
    <name evidence="4" type="ORF">DAH66_21095</name>
</gene>
<evidence type="ECO:0000313" key="4">
    <source>
        <dbReference type="EMBL" id="RSY76630.1"/>
    </source>
</evidence>
<feature type="domain" description="Transposase IS110-like N-terminal" evidence="2">
    <location>
        <begin position="8"/>
        <end position="148"/>
    </location>
</feature>
<dbReference type="Pfam" id="PF01548">
    <property type="entry name" value="DEDD_Tnp_IS110"/>
    <property type="match status" value="1"/>
</dbReference>
<organism evidence="4 5">
    <name type="scientific">Sphingomonas koreensis</name>
    <dbReference type="NCBI Taxonomy" id="93064"/>
    <lineage>
        <taxon>Bacteria</taxon>
        <taxon>Pseudomonadati</taxon>
        <taxon>Pseudomonadota</taxon>
        <taxon>Alphaproteobacteria</taxon>
        <taxon>Sphingomonadales</taxon>
        <taxon>Sphingomonadaceae</taxon>
        <taxon>Sphingomonas</taxon>
    </lineage>
</organism>
<evidence type="ECO:0000313" key="5">
    <source>
        <dbReference type="Proteomes" id="UP000287746"/>
    </source>
</evidence>
<dbReference type="InterPro" id="IPR002525">
    <property type="entry name" value="Transp_IS110-like_N"/>
</dbReference>
<accession>A0A430FY83</accession>
<feature type="domain" description="Transposase IS116/IS110/IS902 C-terminal" evidence="3">
    <location>
        <begin position="213"/>
        <end position="293"/>
    </location>
</feature>
<proteinExistence type="predicted"/>
<dbReference type="InterPro" id="IPR003346">
    <property type="entry name" value="Transposase_20"/>
</dbReference>
<evidence type="ECO:0000256" key="1">
    <source>
        <dbReference type="SAM" id="Coils"/>
    </source>
</evidence>
<dbReference type="PANTHER" id="PTHR33055">
    <property type="entry name" value="TRANSPOSASE FOR INSERTION SEQUENCE ELEMENT IS1111A"/>
    <property type="match status" value="1"/>
</dbReference>
<dbReference type="PANTHER" id="PTHR33055:SF3">
    <property type="entry name" value="PUTATIVE TRANSPOSASE FOR IS117-RELATED"/>
    <property type="match status" value="1"/>
</dbReference>
<name>A0A430FY83_9SPHN</name>
<keyword evidence="1" id="KW-0175">Coiled coil</keyword>
<evidence type="ECO:0000259" key="2">
    <source>
        <dbReference type="Pfam" id="PF01548"/>
    </source>
</evidence>
<dbReference type="GO" id="GO:0004803">
    <property type="term" value="F:transposase activity"/>
    <property type="evidence" value="ECO:0007669"/>
    <property type="project" value="InterPro"/>
</dbReference>
<dbReference type="GO" id="GO:0003677">
    <property type="term" value="F:DNA binding"/>
    <property type="evidence" value="ECO:0007669"/>
    <property type="project" value="InterPro"/>
</dbReference>
<evidence type="ECO:0000259" key="3">
    <source>
        <dbReference type="Pfam" id="PF02371"/>
    </source>
</evidence>
<dbReference type="Pfam" id="PF02371">
    <property type="entry name" value="Transposase_20"/>
    <property type="match status" value="1"/>
</dbReference>